<dbReference type="Gene3D" id="3.30.870.10">
    <property type="entry name" value="Endonuclease Chain A"/>
    <property type="match status" value="2"/>
</dbReference>
<dbReference type="GO" id="GO:0016891">
    <property type="term" value="F:RNA endonuclease activity producing 5'-phosphomonoesters, hydrolytic mechanism"/>
    <property type="evidence" value="ECO:0007669"/>
    <property type="project" value="TreeGrafter"/>
</dbReference>
<dbReference type="SUPFAM" id="SSF56024">
    <property type="entry name" value="Phospholipase D/nuclease"/>
    <property type="match status" value="2"/>
</dbReference>
<reference evidence="8" key="1">
    <citation type="submission" date="2023-03" db="EMBL/GenBank/DDBJ databases">
        <title>Actinoallomurus iriomotensis NBRC 103681.</title>
        <authorList>
            <person name="Ichikawa N."/>
            <person name="Sato H."/>
            <person name="Tonouchi N."/>
        </authorList>
    </citation>
    <scope>NUCLEOTIDE SEQUENCE</scope>
    <source>
        <strain evidence="8">NBRC 103681</strain>
    </source>
</reference>
<dbReference type="GO" id="GO:0016042">
    <property type="term" value="P:lipid catabolic process"/>
    <property type="evidence" value="ECO:0007669"/>
    <property type="project" value="UniProtKB-KW"/>
</dbReference>
<dbReference type="GO" id="GO:0004630">
    <property type="term" value="F:phospholipase D activity"/>
    <property type="evidence" value="ECO:0007669"/>
    <property type="project" value="UniProtKB-EC"/>
</dbReference>
<dbReference type="InterPro" id="IPR001736">
    <property type="entry name" value="PLipase_D/transphosphatidylase"/>
</dbReference>
<dbReference type="InterPro" id="IPR025202">
    <property type="entry name" value="PLD-like_dom"/>
</dbReference>
<evidence type="ECO:0000259" key="7">
    <source>
        <dbReference type="PROSITE" id="PS50035"/>
    </source>
</evidence>
<dbReference type="EMBL" id="BSTJ01000004">
    <property type="protein sequence ID" value="GLY75583.1"/>
    <property type="molecule type" value="Genomic_DNA"/>
</dbReference>
<dbReference type="RefSeq" id="WP_285622786.1">
    <property type="nucleotide sequence ID" value="NZ_BSTJ01000004.1"/>
</dbReference>
<name>A0A9W6RH15_9ACTN</name>
<protein>
    <recommendedName>
        <fullName evidence="3">phospholipase D</fullName>
        <ecNumber evidence="3">3.1.4.4</ecNumber>
    </recommendedName>
</protein>
<comment type="caution">
    <text evidence="8">The sequence shown here is derived from an EMBL/GenBank/DDBJ whole genome shotgun (WGS) entry which is preliminary data.</text>
</comment>
<keyword evidence="6" id="KW-0443">Lipid metabolism</keyword>
<dbReference type="InterPro" id="IPR051406">
    <property type="entry name" value="PLD_domain"/>
</dbReference>
<evidence type="ECO:0000256" key="1">
    <source>
        <dbReference type="ARBA" id="ARBA00000798"/>
    </source>
</evidence>
<evidence type="ECO:0000256" key="4">
    <source>
        <dbReference type="ARBA" id="ARBA00022801"/>
    </source>
</evidence>
<comment type="catalytic activity">
    <reaction evidence="1">
        <text>a 1,2-diacyl-sn-glycero-3-phosphocholine + H2O = a 1,2-diacyl-sn-glycero-3-phosphate + choline + H(+)</text>
        <dbReference type="Rhea" id="RHEA:14445"/>
        <dbReference type="ChEBI" id="CHEBI:15354"/>
        <dbReference type="ChEBI" id="CHEBI:15377"/>
        <dbReference type="ChEBI" id="CHEBI:15378"/>
        <dbReference type="ChEBI" id="CHEBI:57643"/>
        <dbReference type="ChEBI" id="CHEBI:58608"/>
        <dbReference type="EC" id="3.1.4.4"/>
    </reaction>
</comment>
<dbReference type="AlphaFoldDB" id="A0A9W6RH15"/>
<dbReference type="Proteomes" id="UP001165135">
    <property type="component" value="Unassembled WGS sequence"/>
</dbReference>
<dbReference type="PROSITE" id="PS50035">
    <property type="entry name" value="PLD"/>
    <property type="match status" value="1"/>
</dbReference>
<dbReference type="Pfam" id="PF13091">
    <property type="entry name" value="PLDc_2"/>
    <property type="match status" value="2"/>
</dbReference>
<organism evidence="8 9">
    <name type="scientific">Actinoallomurus iriomotensis</name>
    <dbReference type="NCBI Taxonomy" id="478107"/>
    <lineage>
        <taxon>Bacteria</taxon>
        <taxon>Bacillati</taxon>
        <taxon>Actinomycetota</taxon>
        <taxon>Actinomycetes</taxon>
        <taxon>Streptosporangiales</taxon>
        <taxon>Thermomonosporaceae</taxon>
        <taxon>Actinoallomurus</taxon>
    </lineage>
</organism>
<evidence type="ECO:0000313" key="8">
    <source>
        <dbReference type="EMBL" id="GLY75583.1"/>
    </source>
</evidence>
<proteinExistence type="inferred from homology"/>
<gene>
    <name evidence="8" type="ORF">Airi01_038500</name>
</gene>
<evidence type="ECO:0000256" key="2">
    <source>
        <dbReference type="ARBA" id="ARBA00008664"/>
    </source>
</evidence>
<keyword evidence="5" id="KW-0442">Lipid degradation</keyword>
<evidence type="ECO:0000256" key="5">
    <source>
        <dbReference type="ARBA" id="ARBA00022963"/>
    </source>
</evidence>
<dbReference type="EC" id="3.1.4.4" evidence="3"/>
<evidence type="ECO:0000256" key="3">
    <source>
        <dbReference type="ARBA" id="ARBA00012027"/>
    </source>
</evidence>
<comment type="similarity">
    <text evidence="2">Belongs to the phospholipase D family.</text>
</comment>
<accession>A0A9W6RH15</accession>
<evidence type="ECO:0000256" key="6">
    <source>
        <dbReference type="ARBA" id="ARBA00023098"/>
    </source>
</evidence>
<dbReference type="GO" id="GO:0006793">
    <property type="term" value="P:phosphorus metabolic process"/>
    <property type="evidence" value="ECO:0007669"/>
    <property type="project" value="UniProtKB-ARBA"/>
</dbReference>
<keyword evidence="4" id="KW-0378">Hydrolase</keyword>
<dbReference type="PANTHER" id="PTHR43856">
    <property type="entry name" value="CARDIOLIPIN HYDROLASE"/>
    <property type="match status" value="1"/>
</dbReference>
<dbReference type="PANTHER" id="PTHR43856:SF1">
    <property type="entry name" value="MITOCHONDRIAL CARDIOLIPIN HYDROLASE"/>
    <property type="match status" value="1"/>
</dbReference>
<sequence length="415" mass="44730">MTDWKRRSVALLASTGLVATGLGYWTAGEADAAFAPRAGAIFNDPEGTHSQQYAIMQQIETDIAAAPKGSVIRVAVYSMDLDEVANALIAAHKRGVHVKVLMDQHAKNSLWNRLVAELGSKVSTKSASSYAALCYGGCMAHHYSGGKPVSWLHTKFFLFSGGGKPTVTLTSANPTAIQAEVTWNNSYTIVGNSGLYDAYVKNFTDMSKGSAGTHKTNYYWTYGSNPKAYYWPKASGASDTILGMLKLVTCSKTYATQVRIAMYQWSDNRVAVAKQLASMASKGCKVAVIYTKDQVSSGVRSTLAKSKVDVRDTTQGTNADGYASYYTHNKYLLINGRYDGVSGRQIVMTGSANYTTNALYHNDETDMKLTSSSAYAAYLGNFNDEIAALSAATAKQRALGELPTIPIDPLQAEDS</sequence>
<feature type="domain" description="PLD phosphodiesterase" evidence="7">
    <location>
        <begin position="323"/>
        <end position="358"/>
    </location>
</feature>
<evidence type="ECO:0000313" key="9">
    <source>
        <dbReference type="Proteomes" id="UP001165135"/>
    </source>
</evidence>